<keyword evidence="1" id="KW-0812">Transmembrane</keyword>
<evidence type="ECO:0000313" key="3">
    <source>
        <dbReference type="Proteomes" id="UP000470082"/>
    </source>
</evidence>
<feature type="transmembrane region" description="Helical" evidence="1">
    <location>
        <begin position="12"/>
        <end position="31"/>
    </location>
</feature>
<evidence type="ECO:0000313" key="2">
    <source>
        <dbReference type="EMBL" id="MSS01027.1"/>
    </source>
</evidence>
<proteinExistence type="predicted"/>
<comment type="caution">
    <text evidence="2">The sequence shown here is derived from an EMBL/GenBank/DDBJ whole genome shotgun (WGS) entry which is preliminary data.</text>
</comment>
<keyword evidence="1" id="KW-1133">Transmembrane helix</keyword>
<evidence type="ECO:0000256" key="1">
    <source>
        <dbReference type="SAM" id="Phobius"/>
    </source>
</evidence>
<dbReference type="AlphaFoldDB" id="A0A7X2N256"/>
<dbReference type="Proteomes" id="UP000470082">
    <property type="component" value="Unassembled WGS sequence"/>
</dbReference>
<gene>
    <name evidence="2" type="ORF">FYJ50_02650</name>
</gene>
<protein>
    <submittedName>
        <fullName evidence="2">Uncharacterized protein</fullName>
    </submittedName>
</protein>
<accession>A0A7X2N256</accession>
<reference evidence="2 3" key="1">
    <citation type="submission" date="2019-08" db="EMBL/GenBank/DDBJ databases">
        <title>In-depth cultivation of the pig gut microbiome towards novel bacterial diversity and tailored functional studies.</title>
        <authorList>
            <person name="Wylensek D."/>
            <person name="Hitch T.C.A."/>
            <person name="Clavel T."/>
        </authorList>
    </citation>
    <scope>NUCLEOTIDE SEQUENCE [LARGE SCALE GENOMIC DNA]</scope>
    <source>
        <strain evidence="2 3">LKV-178-WT-2G</strain>
    </source>
</reference>
<keyword evidence="1" id="KW-0472">Membrane</keyword>
<dbReference type="RefSeq" id="WP_154459502.1">
    <property type="nucleotide sequence ID" value="NZ_VUMM01000003.1"/>
</dbReference>
<organism evidence="2 3">
    <name type="scientific">Floccifex porci</name>
    <dbReference type="NCBI Taxonomy" id="2606629"/>
    <lineage>
        <taxon>Bacteria</taxon>
        <taxon>Bacillati</taxon>
        <taxon>Bacillota</taxon>
        <taxon>Erysipelotrichia</taxon>
        <taxon>Erysipelotrichales</taxon>
        <taxon>Erysipelotrichaceae</taxon>
        <taxon>Floccifex</taxon>
    </lineage>
</organism>
<sequence>MNKEKIKTKLTYFFSLSVICILLVLITYIFFLRTIEVDVMQGLDIQYTGENGMALAVCKNNTLDINQRTQDFLQSVTYTIAPNENLSNGDVVHVSASYDEQLASQYHFKPVHLEADIVVEGLNNRYDSLADIDKKYIDKVLKASLEYVESNVEQIFEINEQKEAEFIEAQSVYRVFMKSNSSKSSDRILVIYRLIYEYQDSRMALYYTVSVPEINDGMKVDKQDIFGEKAYLSDNEWQILNFDAYIQRVYGSQYNIERIE</sequence>
<name>A0A7X2N256_9FIRM</name>
<dbReference type="EMBL" id="VUMM01000003">
    <property type="protein sequence ID" value="MSS01027.1"/>
    <property type="molecule type" value="Genomic_DNA"/>
</dbReference>
<keyword evidence="3" id="KW-1185">Reference proteome</keyword>